<dbReference type="GeneID" id="19180146"/>
<protein>
    <recommendedName>
        <fullName evidence="4">Sequence orphan</fullName>
    </recommendedName>
</protein>
<dbReference type="eggNOG" id="ENOG502QWAD">
    <property type="taxonomic scope" value="Eukaryota"/>
</dbReference>
<dbReference type="GO" id="GO:0005739">
    <property type="term" value="C:mitochondrion"/>
    <property type="evidence" value="ECO:0007669"/>
    <property type="project" value="TreeGrafter"/>
</dbReference>
<evidence type="ECO:0000313" key="3">
    <source>
        <dbReference type="Proteomes" id="UP000019473"/>
    </source>
</evidence>
<name>W9VRF4_9EURO</name>
<dbReference type="VEuPathDB" id="FungiDB:A1O7_05562"/>
<dbReference type="OrthoDB" id="275936at2759"/>
<dbReference type="Proteomes" id="UP000019473">
    <property type="component" value="Unassembled WGS sequence"/>
</dbReference>
<evidence type="ECO:0008006" key="4">
    <source>
        <dbReference type="Google" id="ProtNLM"/>
    </source>
</evidence>
<dbReference type="HOGENOM" id="CLU_054095_2_1_1"/>
<dbReference type="EMBL" id="AMGW01000004">
    <property type="protein sequence ID" value="EXJ58138.1"/>
    <property type="molecule type" value="Genomic_DNA"/>
</dbReference>
<dbReference type="RefSeq" id="XP_007757761.1">
    <property type="nucleotide sequence ID" value="XM_007759571.1"/>
</dbReference>
<dbReference type="STRING" id="1182544.W9VRF4"/>
<organism evidence="2 3">
    <name type="scientific">Cladophialophora yegresii CBS 114405</name>
    <dbReference type="NCBI Taxonomy" id="1182544"/>
    <lineage>
        <taxon>Eukaryota</taxon>
        <taxon>Fungi</taxon>
        <taxon>Dikarya</taxon>
        <taxon>Ascomycota</taxon>
        <taxon>Pezizomycotina</taxon>
        <taxon>Eurotiomycetes</taxon>
        <taxon>Chaetothyriomycetidae</taxon>
        <taxon>Chaetothyriales</taxon>
        <taxon>Herpotrichiellaceae</taxon>
        <taxon>Cladophialophora</taxon>
    </lineage>
</organism>
<dbReference type="AlphaFoldDB" id="W9VRF4"/>
<keyword evidence="3" id="KW-1185">Reference proteome</keyword>
<dbReference type="InterPro" id="IPR038781">
    <property type="entry name" value="C365.16-ike"/>
</dbReference>
<reference evidence="2 3" key="1">
    <citation type="submission" date="2013-03" db="EMBL/GenBank/DDBJ databases">
        <title>The Genome Sequence of Cladophialophora yegresii CBS 114405.</title>
        <authorList>
            <consortium name="The Broad Institute Genomics Platform"/>
            <person name="Cuomo C."/>
            <person name="de Hoog S."/>
            <person name="Gorbushina A."/>
            <person name="Walker B."/>
            <person name="Young S.K."/>
            <person name="Zeng Q."/>
            <person name="Gargeya S."/>
            <person name="Fitzgerald M."/>
            <person name="Haas B."/>
            <person name="Abouelleil A."/>
            <person name="Allen A.W."/>
            <person name="Alvarado L."/>
            <person name="Arachchi H.M."/>
            <person name="Berlin A.M."/>
            <person name="Chapman S.B."/>
            <person name="Gainer-Dewar J."/>
            <person name="Goldberg J."/>
            <person name="Griggs A."/>
            <person name="Gujja S."/>
            <person name="Hansen M."/>
            <person name="Howarth C."/>
            <person name="Imamovic A."/>
            <person name="Ireland A."/>
            <person name="Larimer J."/>
            <person name="McCowan C."/>
            <person name="Murphy C."/>
            <person name="Pearson M."/>
            <person name="Poon T.W."/>
            <person name="Priest M."/>
            <person name="Roberts A."/>
            <person name="Saif S."/>
            <person name="Shea T."/>
            <person name="Sisk P."/>
            <person name="Sykes S."/>
            <person name="Wortman J."/>
            <person name="Nusbaum C."/>
            <person name="Birren B."/>
        </authorList>
    </citation>
    <scope>NUCLEOTIDE SEQUENCE [LARGE SCALE GENOMIC DNA]</scope>
    <source>
        <strain evidence="2 3">CBS 114405</strain>
    </source>
</reference>
<evidence type="ECO:0000313" key="2">
    <source>
        <dbReference type="EMBL" id="EXJ58138.1"/>
    </source>
</evidence>
<feature type="region of interest" description="Disordered" evidence="1">
    <location>
        <begin position="1"/>
        <end position="24"/>
    </location>
</feature>
<evidence type="ECO:0000256" key="1">
    <source>
        <dbReference type="SAM" id="MobiDB-lite"/>
    </source>
</evidence>
<dbReference type="PANTHER" id="PTHR37845">
    <property type="entry name" value="SEQUENCE ORPHAN"/>
    <property type="match status" value="1"/>
</dbReference>
<sequence length="354" mass="38104">MPEQQQPLPKLKEKRASSTIANDSPAASLPEVHMHLPPLPKVMIEPKRNVHWNTTNLGLRLGADFTSAASAAVLVAPIITIIDSIYGCSADSPPISLATVALLTAISTDRSIVEKAANGSSFSSCFLRSLRPAITRPHQFIFSRPFLLVFSLYFATYSTANTVDTFQSTVTSKPASAVTPSTSKFLATSSVNTSLCVYKDSCFARMFGASSPAASVSLAAVVPKLSYALFAVRDCLTIFASFNLPSMIAPRLANLPPEVQSRLSRILSTESGRTNTAQFLAPAAIQLISTPIHLLGLDLYNRQGRLGFGQRYSRIVRDWGVSAFARMGRIVPAFGVGGVVNANMRKSFMAKLEN</sequence>
<dbReference type="PANTHER" id="PTHR37845:SF1">
    <property type="entry name" value="SEQUENCE ORPHAN"/>
    <property type="match status" value="1"/>
</dbReference>
<accession>W9VRF4</accession>
<proteinExistence type="predicted"/>
<gene>
    <name evidence="2" type="ORF">A1O7_05562</name>
</gene>
<comment type="caution">
    <text evidence="2">The sequence shown here is derived from an EMBL/GenBank/DDBJ whole genome shotgun (WGS) entry which is preliminary data.</text>
</comment>